<dbReference type="AlphaFoldDB" id="A0A9P3PIW3"/>
<dbReference type="EMBL" id="BRPK01000003">
    <property type="protein sequence ID" value="GLB36778.1"/>
    <property type="molecule type" value="Genomic_DNA"/>
</dbReference>
<proteinExistence type="predicted"/>
<evidence type="ECO:0000256" key="1">
    <source>
        <dbReference type="SAM" id="MobiDB-lite"/>
    </source>
</evidence>
<accession>A0A9P3PIW3</accession>
<comment type="caution">
    <text evidence="2">The sequence shown here is derived from an EMBL/GenBank/DDBJ whole genome shotgun (WGS) entry which is preliminary data.</text>
</comment>
<name>A0A9P3PIW3_LYOSH</name>
<feature type="region of interest" description="Disordered" evidence="1">
    <location>
        <begin position="94"/>
        <end position="114"/>
    </location>
</feature>
<reference evidence="2" key="1">
    <citation type="submission" date="2022-07" db="EMBL/GenBank/DDBJ databases">
        <title>The genome of Lyophyllum shimeji provides insight into the initial evolution of ectomycorrhizal fungal genome.</title>
        <authorList>
            <person name="Kobayashi Y."/>
            <person name="Shibata T."/>
            <person name="Hirakawa H."/>
            <person name="Shigenobu S."/>
            <person name="Nishiyama T."/>
            <person name="Yamada A."/>
            <person name="Hasebe M."/>
            <person name="Kawaguchi M."/>
        </authorList>
    </citation>
    <scope>NUCLEOTIDE SEQUENCE</scope>
    <source>
        <strain evidence="2">AT787</strain>
    </source>
</reference>
<gene>
    <name evidence="2" type="ORF">LshimejAT787_0310650</name>
</gene>
<evidence type="ECO:0000313" key="2">
    <source>
        <dbReference type="EMBL" id="GLB36778.1"/>
    </source>
</evidence>
<dbReference type="Proteomes" id="UP001063166">
    <property type="component" value="Unassembled WGS sequence"/>
</dbReference>
<keyword evidence="3" id="KW-1185">Reference proteome</keyword>
<organism evidence="2 3">
    <name type="scientific">Lyophyllum shimeji</name>
    <name type="common">Hon-shimeji</name>
    <name type="synonym">Tricholoma shimeji</name>
    <dbReference type="NCBI Taxonomy" id="47721"/>
    <lineage>
        <taxon>Eukaryota</taxon>
        <taxon>Fungi</taxon>
        <taxon>Dikarya</taxon>
        <taxon>Basidiomycota</taxon>
        <taxon>Agaricomycotina</taxon>
        <taxon>Agaricomycetes</taxon>
        <taxon>Agaricomycetidae</taxon>
        <taxon>Agaricales</taxon>
        <taxon>Tricholomatineae</taxon>
        <taxon>Lyophyllaceae</taxon>
        <taxon>Lyophyllum</taxon>
    </lineage>
</organism>
<evidence type="ECO:0000313" key="3">
    <source>
        <dbReference type="Proteomes" id="UP001063166"/>
    </source>
</evidence>
<protein>
    <submittedName>
        <fullName evidence="2">Uncharacterized protein</fullName>
    </submittedName>
</protein>
<sequence>MNLACGISGLAKTFLNEINVELAKIGRVLQAQYAYVSLTWLALDAMCGDCQLTEHNNKKEMTSVPEVPEIDVHREKDRHTLPNPVLPLDIRPAGSHRPYPPPHGSHLLPGAETVSEPGRDALAENVRGSSRSEEAAPIDAQSFNPAPRMQSGLGCFKSTNWRGAKGAGIEYRLLDKLTRAMLDSEVGGELHKLVGLQPSDLGCLPAGRGSADQSSRLNRTLGW</sequence>